<organism evidence="2 3">
    <name type="scientific">Bradyrhizobium iriomotense</name>
    <dbReference type="NCBI Taxonomy" id="441950"/>
    <lineage>
        <taxon>Bacteria</taxon>
        <taxon>Pseudomonadati</taxon>
        <taxon>Pseudomonadota</taxon>
        <taxon>Alphaproteobacteria</taxon>
        <taxon>Hyphomicrobiales</taxon>
        <taxon>Nitrobacteraceae</taxon>
        <taxon>Bradyrhizobium</taxon>
    </lineage>
</organism>
<comment type="caution">
    <text evidence="2">The sequence shown here is derived from an EMBL/GenBank/DDBJ whole genome shotgun (WGS) entry which is preliminary data.</text>
</comment>
<name>A0ABQ6B9T8_9BRAD</name>
<reference evidence="3" key="1">
    <citation type="journal article" date="2019" name="Int. J. Syst. Evol. Microbiol.">
        <title>The Global Catalogue of Microorganisms (GCM) 10K type strain sequencing project: providing services to taxonomists for standard genome sequencing and annotation.</title>
        <authorList>
            <consortium name="The Broad Institute Genomics Platform"/>
            <consortium name="The Broad Institute Genome Sequencing Center for Infectious Disease"/>
            <person name="Wu L."/>
            <person name="Ma J."/>
        </authorList>
    </citation>
    <scope>NUCLEOTIDE SEQUENCE [LARGE SCALE GENOMIC DNA]</scope>
    <source>
        <strain evidence="3">NBRC 102520</strain>
    </source>
</reference>
<dbReference type="EMBL" id="BSOW01000028">
    <property type="protein sequence ID" value="GLR89710.1"/>
    <property type="molecule type" value="Genomic_DNA"/>
</dbReference>
<dbReference type="Pfam" id="PF13683">
    <property type="entry name" value="rve_3"/>
    <property type="match status" value="1"/>
</dbReference>
<evidence type="ECO:0000313" key="3">
    <source>
        <dbReference type="Proteomes" id="UP001156905"/>
    </source>
</evidence>
<feature type="domain" description="Integrase catalytic" evidence="1">
    <location>
        <begin position="20"/>
        <end position="51"/>
    </location>
</feature>
<protein>
    <recommendedName>
        <fullName evidence="1">Integrase catalytic domain-containing protein</fullName>
    </recommendedName>
</protein>
<accession>A0ABQ6B9T8</accession>
<sequence>MLPDHRSLSADLEEFWSTVDPKTADIEDRIAEWRHHWNWRRPHAALGGGTPVDRVCELANVTPFTDEVESRFDPAKERIRIPDFRFDQTFAPLK</sequence>
<keyword evidence="3" id="KW-1185">Reference proteome</keyword>
<dbReference type="Proteomes" id="UP001156905">
    <property type="component" value="Unassembled WGS sequence"/>
</dbReference>
<gene>
    <name evidence="2" type="ORF">GCM10007857_64240</name>
</gene>
<evidence type="ECO:0000259" key="1">
    <source>
        <dbReference type="Pfam" id="PF13683"/>
    </source>
</evidence>
<evidence type="ECO:0000313" key="2">
    <source>
        <dbReference type="EMBL" id="GLR89710.1"/>
    </source>
</evidence>
<proteinExistence type="predicted"/>
<dbReference type="InterPro" id="IPR001584">
    <property type="entry name" value="Integrase_cat-core"/>
</dbReference>